<evidence type="ECO:0000256" key="2">
    <source>
        <dbReference type="ARBA" id="ARBA00022448"/>
    </source>
</evidence>
<dbReference type="PANTHER" id="PTHR48021:SF1">
    <property type="entry name" value="GH07001P-RELATED"/>
    <property type="match status" value="1"/>
</dbReference>
<proteinExistence type="predicted"/>
<dbReference type="Proteomes" id="UP000694866">
    <property type="component" value="Unplaced"/>
</dbReference>
<dbReference type="InterPro" id="IPR036259">
    <property type="entry name" value="MFS_trans_sf"/>
</dbReference>
<evidence type="ECO:0000256" key="6">
    <source>
        <dbReference type="ARBA" id="ARBA00022989"/>
    </source>
</evidence>
<keyword evidence="3" id="KW-1003">Cell membrane</keyword>
<name>A0A0C9QY13_9HYME</name>
<dbReference type="Gene3D" id="1.20.1250.20">
    <property type="entry name" value="MFS general substrate transporter like domains"/>
    <property type="match status" value="1"/>
</dbReference>
<dbReference type="Pfam" id="PF00083">
    <property type="entry name" value="Sugar_tr"/>
    <property type="match status" value="1"/>
</dbReference>
<feature type="transmembrane region" description="Helical" evidence="9">
    <location>
        <begin position="294"/>
        <end position="314"/>
    </location>
</feature>
<dbReference type="InterPro" id="IPR050549">
    <property type="entry name" value="MFS_Trehalose_Transporter"/>
</dbReference>
<keyword evidence="6 9" id="KW-1133">Transmembrane helix</keyword>
<feature type="transmembrane region" description="Helical" evidence="9">
    <location>
        <begin position="359"/>
        <end position="383"/>
    </location>
</feature>
<feature type="transmembrane region" description="Helical" evidence="9">
    <location>
        <begin position="326"/>
        <end position="347"/>
    </location>
</feature>
<dbReference type="InterPro" id="IPR003663">
    <property type="entry name" value="Sugar/inositol_transpt"/>
</dbReference>
<evidence type="ECO:0000259" key="10">
    <source>
        <dbReference type="PROSITE" id="PS50850"/>
    </source>
</evidence>
<feature type="transmembrane region" description="Helical" evidence="9">
    <location>
        <begin position="427"/>
        <end position="446"/>
    </location>
</feature>
<keyword evidence="7 9" id="KW-0472">Membrane</keyword>
<organism evidence="11">
    <name type="scientific">Fopius arisanus</name>
    <dbReference type="NCBI Taxonomy" id="64838"/>
    <lineage>
        <taxon>Eukaryota</taxon>
        <taxon>Metazoa</taxon>
        <taxon>Ecdysozoa</taxon>
        <taxon>Arthropoda</taxon>
        <taxon>Hexapoda</taxon>
        <taxon>Insecta</taxon>
        <taxon>Pterygota</taxon>
        <taxon>Neoptera</taxon>
        <taxon>Endopterygota</taxon>
        <taxon>Hymenoptera</taxon>
        <taxon>Apocrita</taxon>
        <taxon>Ichneumonoidea</taxon>
        <taxon>Braconidae</taxon>
        <taxon>Opiinae</taxon>
        <taxon>Fopius</taxon>
    </lineage>
</organism>
<dbReference type="RefSeq" id="XP_011306778.1">
    <property type="nucleotide sequence ID" value="XM_011308476.1"/>
</dbReference>
<comment type="subcellular location">
    <subcellularLocation>
        <location evidence="1">Cell membrane</location>
        <topology evidence="1">Multi-pass membrane protein</topology>
    </subcellularLocation>
</comment>
<evidence type="ECO:0000256" key="3">
    <source>
        <dbReference type="ARBA" id="ARBA00022475"/>
    </source>
</evidence>
<evidence type="ECO:0000256" key="9">
    <source>
        <dbReference type="SAM" id="Phobius"/>
    </source>
</evidence>
<evidence type="ECO:0000313" key="12">
    <source>
        <dbReference type="Proteomes" id="UP000694866"/>
    </source>
</evidence>
<dbReference type="GO" id="GO:0022857">
    <property type="term" value="F:transmembrane transporter activity"/>
    <property type="evidence" value="ECO:0007669"/>
    <property type="project" value="InterPro"/>
</dbReference>
<dbReference type="GeneID" id="105268701"/>
<evidence type="ECO:0000313" key="11">
    <source>
        <dbReference type="EMBL" id="JAG70357.1"/>
    </source>
</evidence>
<reference evidence="11" key="1">
    <citation type="submission" date="2015-01" db="EMBL/GenBank/DDBJ databases">
        <title>Transcriptome Assembly of Fopius arisanus.</title>
        <authorList>
            <person name="Geib S."/>
        </authorList>
    </citation>
    <scope>NUCLEOTIDE SEQUENCE</scope>
</reference>
<dbReference type="PRINTS" id="PR00171">
    <property type="entry name" value="SUGRTRNSPORT"/>
</dbReference>
<evidence type="ECO:0000256" key="5">
    <source>
        <dbReference type="ARBA" id="ARBA00022692"/>
    </source>
</evidence>
<evidence type="ECO:0000313" key="13">
    <source>
        <dbReference type="RefSeq" id="XP_011306778.1"/>
    </source>
</evidence>
<feature type="transmembrane region" description="Helical" evidence="9">
    <location>
        <begin position="61"/>
        <end position="79"/>
    </location>
</feature>
<dbReference type="OrthoDB" id="6612291at2759"/>
<feature type="transmembrane region" description="Helical" evidence="9">
    <location>
        <begin position="395"/>
        <end position="415"/>
    </location>
</feature>
<dbReference type="GO" id="GO:0005886">
    <property type="term" value="C:plasma membrane"/>
    <property type="evidence" value="ECO:0007669"/>
    <property type="project" value="UniProtKB-SubCell"/>
</dbReference>
<dbReference type="FunFam" id="1.20.1250.20:FF:000218">
    <property type="entry name" value="facilitated trehalose transporter Tret1"/>
    <property type="match status" value="1"/>
</dbReference>
<feature type="transmembrane region" description="Helical" evidence="9">
    <location>
        <begin position="21"/>
        <end position="41"/>
    </location>
</feature>
<dbReference type="PROSITE" id="PS00216">
    <property type="entry name" value="SUGAR_TRANSPORT_1"/>
    <property type="match status" value="1"/>
</dbReference>
<evidence type="ECO:0000256" key="7">
    <source>
        <dbReference type="ARBA" id="ARBA00023136"/>
    </source>
</evidence>
<feature type="domain" description="Major facilitator superfamily (MFS) profile" evidence="10">
    <location>
        <begin position="19"/>
        <end position="450"/>
    </location>
</feature>
<accession>A0A9R1TCX1</accession>
<dbReference type="InterPro" id="IPR005828">
    <property type="entry name" value="MFS_sugar_transport-like"/>
</dbReference>
<feature type="transmembrane region" description="Helical" evidence="9">
    <location>
        <begin position="91"/>
        <end position="109"/>
    </location>
</feature>
<evidence type="ECO:0000256" key="8">
    <source>
        <dbReference type="ARBA" id="ARBA00023180"/>
    </source>
</evidence>
<accession>A0A0C9QY13</accession>
<keyword evidence="12" id="KW-1185">Reference proteome</keyword>
<feature type="transmembrane region" description="Helical" evidence="9">
    <location>
        <begin position="149"/>
        <end position="170"/>
    </location>
</feature>
<evidence type="ECO:0000256" key="1">
    <source>
        <dbReference type="ARBA" id="ARBA00004651"/>
    </source>
</evidence>
<dbReference type="AlphaFoldDB" id="A0A0C9QY13"/>
<keyword evidence="8" id="KW-0325">Glycoprotein</keyword>
<protein>
    <submittedName>
        <fullName evidence="13">Facilitated trehalose transporter Tret1 isoform X4</fullName>
    </submittedName>
    <submittedName>
        <fullName evidence="11">Tret1_51 protein</fullName>
    </submittedName>
</protein>
<sequence>MHKFRIRWLEENKRRQVVAAIVANLATVSTSLAFGWLTPIIPLLLKEDTPVGTEPMTNDEISWISSVIALMPLIILPIAAWGVERFGRKKIGCIITLPLIAAWLITYFADSFWQLIIVRILMGTSLALMYAVVPVYVPEISDQSMRGPLGTLYSFSINLGLLLALIFGATLTYHQFAISGMILPPISIITFLFMPETPVYLLRKNRIADATKSLMWLRNNDIATVDRELSELQQSLEEMVKSDKPVNIKDLFRDRATITGFVIASGLFIGQHTSGYTIVITYTALIFELANSSLAPNTAAIILTLIQLIGTWLSTMTINLTGRRSIIIISCVAMMIGHIIFGTFFLLMDQKTDVSSFSWIPLVVLSAYAVFYSMGLGPVAYVVAAEIFTPDITGLATSMAMILLWSASFLTIKFFPLVSSNFGNHVSFYILAAFCACTCIFTVVLLPETKGKSTQSIVDELNRKKKKNDDYPTLRDGNNTDKV</sequence>
<gene>
    <name evidence="11" type="primary">Tret1_51</name>
    <name evidence="13" type="synonym">LOC105268701</name>
    <name evidence="11" type="ORF">g.18690</name>
</gene>
<reference evidence="13" key="2">
    <citation type="submission" date="2025-04" db="UniProtKB">
        <authorList>
            <consortium name="RefSeq"/>
        </authorList>
    </citation>
    <scope>IDENTIFICATION</scope>
    <source>
        <strain evidence="13">USDA-PBARC FA_bdor</strain>
        <tissue evidence="13">Whole organism</tissue>
    </source>
</reference>
<dbReference type="PROSITE" id="PS50850">
    <property type="entry name" value="MFS"/>
    <property type="match status" value="1"/>
</dbReference>
<dbReference type="PANTHER" id="PTHR48021">
    <property type="match status" value="1"/>
</dbReference>
<keyword evidence="2" id="KW-0813">Transport</keyword>
<dbReference type="SUPFAM" id="SSF103473">
    <property type="entry name" value="MFS general substrate transporter"/>
    <property type="match status" value="1"/>
</dbReference>
<feature type="transmembrane region" description="Helical" evidence="9">
    <location>
        <begin position="176"/>
        <end position="194"/>
    </location>
</feature>
<feature type="transmembrane region" description="Helical" evidence="9">
    <location>
        <begin position="258"/>
        <end position="282"/>
    </location>
</feature>
<keyword evidence="5 9" id="KW-0812">Transmembrane</keyword>
<dbReference type="EMBL" id="GBYB01000590">
    <property type="protein sequence ID" value="JAG70357.1"/>
    <property type="molecule type" value="Transcribed_RNA"/>
</dbReference>
<dbReference type="InterPro" id="IPR005829">
    <property type="entry name" value="Sugar_transporter_CS"/>
</dbReference>
<dbReference type="InterPro" id="IPR020846">
    <property type="entry name" value="MFS_dom"/>
</dbReference>
<evidence type="ECO:0000256" key="4">
    <source>
        <dbReference type="ARBA" id="ARBA00022597"/>
    </source>
</evidence>
<feature type="transmembrane region" description="Helical" evidence="9">
    <location>
        <begin position="115"/>
        <end position="137"/>
    </location>
</feature>
<keyword evidence="4" id="KW-0762">Sugar transport</keyword>